<dbReference type="Proteomes" id="UP001157126">
    <property type="component" value="Unassembled WGS sequence"/>
</dbReference>
<sequence length="288" mass="30635">MTSHSDDAGLDAARPLADVRVVTIALNVPGPVTVERLVRYGAAVTTVLPPSGDPLEQYCPPWFADLHRGQQVTTLDLKSEVGRARMADLLDEADLLVTSSRASALRRLSVDFATLHERHPRLCQIDIVGHPGEGADIAGHDLTYQATEGLIRPPAMPTTLVADMFGAERAVSEALVALRVRDATGAGCRREVALSDAAHDAARPVAYGMTSAGGPLDGALPAYGIYAAQDGWIALAALEPHFERRARELLEVDGTAEAYAAVFATRPVADWQAWAAENDVPLAPIHQG</sequence>
<dbReference type="InterPro" id="IPR044855">
    <property type="entry name" value="CoA-Trfase_III_dom3_sf"/>
</dbReference>
<dbReference type="SUPFAM" id="SSF89796">
    <property type="entry name" value="CoA-transferase family III (CaiB/BaiF)"/>
    <property type="match status" value="1"/>
</dbReference>
<proteinExistence type="predicted"/>
<dbReference type="PANTHER" id="PTHR48228">
    <property type="entry name" value="SUCCINYL-COA--D-CITRAMALATE COA-TRANSFERASE"/>
    <property type="match status" value="1"/>
</dbReference>
<evidence type="ECO:0000313" key="1">
    <source>
        <dbReference type="EMBL" id="GMA42103.1"/>
    </source>
</evidence>
<dbReference type="InterPro" id="IPR050509">
    <property type="entry name" value="CoA-transferase_III"/>
</dbReference>
<dbReference type="EMBL" id="BSUO01000001">
    <property type="protein sequence ID" value="GMA42103.1"/>
    <property type="molecule type" value="Genomic_DNA"/>
</dbReference>
<evidence type="ECO:0008006" key="3">
    <source>
        <dbReference type="Google" id="ProtNLM"/>
    </source>
</evidence>
<reference evidence="2" key="1">
    <citation type="journal article" date="2019" name="Int. J. Syst. Evol. Microbiol.">
        <title>The Global Catalogue of Microorganisms (GCM) 10K type strain sequencing project: providing services to taxonomists for standard genome sequencing and annotation.</title>
        <authorList>
            <consortium name="The Broad Institute Genomics Platform"/>
            <consortium name="The Broad Institute Genome Sequencing Center for Infectious Disease"/>
            <person name="Wu L."/>
            <person name="Ma J."/>
        </authorList>
    </citation>
    <scope>NUCLEOTIDE SEQUENCE [LARGE SCALE GENOMIC DNA]</scope>
    <source>
        <strain evidence="2">NBRC 113072</strain>
    </source>
</reference>
<name>A0ABQ6IXQ6_9MICO</name>
<dbReference type="Gene3D" id="3.30.1540.10">
    <property type="entry name" value="formyl-coa transferase, domain 3"/>
    <property type="match status" value="1"/>
</dbReference>
<protein>
    <recommendedName>
        <fullName evidence="3">Crotonobetainyl-CoA:carnitine CoA-transferase CaiB</fullName>
    </recommendedName>
</protein>
<dbReference type="RefSeq" id="WP_284305559.1">
    <property type="nucleotide sequence ID" value="NZ_BSUO01000001.1"/>
</dbReference>
<dbReference type="PANTHER" id="PTHR48228:SF5">
    <property type="entry name" value="ALPHA-METHYLACYL-COA RACEMASE"/>
    <property type="match status" value="1"/>
</dbReference>
<dbReference type="InterPro" id="IPR023606">
    <property type="entry name" value="CoA-Trfase_III_dom_1_sf"/>
</dbReference>
<dbReference type="Gene3D" id="3.40.50.10540">
    <property type="entry name" value="Crotonobetainyl-coa:carnitine coa-transferase, domain 1"/>
    <property type="match status" value="1"/>
</dbReference>
<dbReference type="InterPro" id="IPR003673">
    <property type="entry name" value="CoA-Trfase_fam_III"/>
</dbReference>
<gene>
    <name evidence="1" type="ORF">GCM10025883_41480</name>
</gene>
<comment type="caution">
    <text evidence="1">The sequence shown here is derived from an EMBL/GenBank/DDBJ whole genome shotgun (WGS) entry which is preliminary data.</text>
</comment>
<accession>A0ABQ6IXQ6</accession>
<keyword evidence="2" id="KW-1185">Reference proteome</keyword>
<evidence type="ECO:0000313" key="2">
    <source>
        <dbReference type="Proteomes" id="UP001157126"/>
    </source>
</evidence>
<dbReference type="Pfam" id="PF02515">
    <property type="entry name" value="CoA_transf_3"/>
    <property type="match status" value="1"/>
</dbReference>
<organism evidence="1 2">
    <name type="scientific">Mobilicoccus caccae</name>
    <dbReference type="NCBI Taxonomy" id="1859295"/>
    <lineage>
        <taxon>Bacteria</taxon>
        <taxon>Bacillati</taxon>
        <taxon>Actinomycetota</taxon>
        <taxon>Actinomycetes</taxon>
        <taxon>Micrococcales</taxon>
        <taxon>Dermatophilaceae</taxon>
        <taxon>Mobilicoccus</taxon>
    </lineage>
</organism>